<name>Q5ZP48_9VIRU</name>
<reference evidence="1 2" key="1">
    <citation type="journal article" date="2004" name="Science">
        <title>Genome sequence of a polydnavirus: insights into symbiotic virus evolution.</title>
        <authorList>
            <person name="Espagne E."/>
            <person name="Dupuy C."/>
            <person name="Huguet E."/>
            <person name="Cattolico L."/>
            <person name="Provost B."/>
            <person name="Martins N."/>
            <person name="Poirie M."/>
            <person name="Periquet G."/>
            <person name="Drezen J.M."/>
        </authorList>
    </citation>
    <scope>NUCLEOTIDE SEQUENCE [LARGE SCALE GENOMIC DNA]</scope>
</reference>
<organism evidence="1 2">
    <name type="scientific">Bracoviriform congregatae</name>
    <dbReference type="NCBI Taxonomy" id="39640"/>
    <lineage>
        <taxon>Viruses</taxon>
        <taxon>Viruses incertae sedis</taxon>
        <taxon>Polydnaviriformidae</taxon>
        <taxon>Bracoviriform</taxon>
    </lineage>
</organism>
<dbReference type="SUPFAM" id="SSF51126">
    <property type="entry name" value="Pectin lyase-like"/>
    <property type="match status" value="1"/>
</dbReference>
<protein>
    <submittedName>
        <fullName evidence="1">Uncharacterized protein</fullName>
    </submittedName>
</protein>
<dbReference type="InterPro" id="IPR011050">
    <property type="entry name" value="Pectin_lyase_fold/virulence"/>
</dbReference>
<evidence type="ECO:0000313" key="1">
    <source>
        <dbReference type="EMBL" id="CAG17411.1"/>
    </source>
</evidence>
<sequence length="281" mass="31654">MFGKVGFVLAALIATSLGKVTESVNNAEPVNIEPVNTEPVNTEPVNTEPVNNIQWVPPSTEQFPQNHKIVLMLNCSSLTGNKIELIDTEFRAIERPCRLRAPEVLLKNNLFWSSESNFEILADNVTIEHNGFFGSEQDHRISAYEVKMIDNVYIGQHQIHEIYGPNIMKSRNVYDGNFQVHHITGRNIMENKEIIRGMYWSHRKSPMIQIVPGKGSGAIKKFVTLPMNVIETGNNFGGIHRNKLPSGSGLRHLLNGLKNRRNPNAPIVRQIVDLYDAPLSR</sequence>
<dbReference type="RefSeq" id="YP_184789.1">
    <property type="nucleotide sequence ID" value="NC_006637.1"/>
</dbReference>
<dbReference type="EMBL" id="AJ632308">
    <property type="protein sequence ID" value="CAG17411.1"/>
    <property type="molecule type" value="Genomic_DNA"/>
</dbReference>
<dbReference type="KEGG" id="vg:3238907"/>
<dbReference type="GeneID" id="3238907"/>
<evidence type="ECO:0000313" key="2">
    <source>
        <dbReference type="Proteomes" id="UP000203537"/>
    </source>
</evidence>
<dbReference type="Proteomes" id="UP000203537">
    <property type="component" value="Genome"/>
</dbReference>
<proteinExistence type="predicted"/>
<accession>Q5ZP48</accession>
<gene>
    <name evidence="1" type="ORF">CcBV_5.5</name>
</gene>